<protein>
    <submittedName>
        <fullName evidence="6">Site-specific integrase</fullName>
    </submittedName>
</protein>
<dbReference type="Gene3D" id="1.10.150.130">
    <property type="match status" value="1"/>
</dbReference>
<evidence type="ECO:0000256" key="1">
    <source>
        <dbReference type="ARBA" id="ARBA00008857"/>
    </source>
</evidence>
<gene>
    <name evidence="6" type="ORF">GXW79_17845</name>
</gene>
<feature type="domain" description="Tyr recombinase" evidence="5">
    <location>
        <begin position="225"/>
        <end position="421"/>
    </location>
</feature>
<comment type="caution">
    <text evidence="6">The sequence shown here is derived from an EMBL/GenBank/DDBJ whole genome shotgun (WGS) entry which is preliminary data.</text>
</comment>
<reference evidence="6" key="1">
    <citation type="submission" date="2020-01" db="EMBL/GenBank/DDBJ databases">
        <authorList>
            <person name="Rat A."/>
        </authorList>
    </citation>
    <scope>NUCLEOTIDE SEQUENCE</scope>
    <source>
        <strain evidence="6">LMG 28251</strain>
    </source>
</reference>
<dbReference type="InterPro" id="IPR010998">
    <property type="entry name" value="Integrase_recombinase_N"/>
</dbReference>
<evidence type="ECO:0000313" key="6">
    <source>
        <dbReference type="EMBL" id="MBR0656947.1"/>
    </source>
</evidence>
<sequence>MPKLTERFIDSFKPEGSSKDRLTFDTVTRGLGVRAYRTRGDGVTAGIERVFLVQWTDKATGRKQRVPLGLWGAITLEQARGAAQARLGRVAQGINPAAERASAKAADEASRVAAAAAKETARFTLEGLIDDWMKLHLASRRVRYSTEAERALRHAFAAHLAKPAAALTHEAVTAILDRQVAAGHPPMAARTMAYGRACYSWALKRRRLTLNPFAGLPSIERGAPARDRVLTDTEIGAVWRAAGTLGEPFGTITKLLLLTAQRREEVAGLRWSELALDLATWTVPSARTKNAKAHVVHLSQPARLLLGAVRRVEGQELVFSTTGATPPSGFSRAKTKVDAGMAQEAAADLPPRSKKHKRGGNCIALGWRFHDFRRSAVTWLAGAGFPPHVADRLLNHVTGSIGGVAAIYQRAEFLAERKAALEAWGAHVLRCGEGASADGNMK</sequence>
<dbReference type="GO" id="GO:0015074">
    <property type="term" value="P:DNA integration"/>
    <property type="evidence" value="ECO:0007669"/>
    <property type="project" value="UniProtKB-KW"/>
</dbReference>
<evidence type="ECO:0000259" key="5">
    <source>
        <dbReference type="PROSITE" id="PS51898"/>
    </source>
</evidence>
<dbReference type="Gene3D" id="3.30.160.390">
    <property type="entry name" value="Integrase, DNA-binding domain"/>
    <property type="match status" value="1"/>
</dbReference>
<dbReference type="CDD" id="cd00801">
    <property type="entry name" value="INT_P4_C"/>
    <property type="match status" value="1"/>
</dbReference>
<dbReference type="AlphaFoldDB" id="A0AAF1JYS2"/>
<dbReference type="Proteomes" id="UP001196068">
    <property type="component" value="Unassembled WGS sequence"/>
</dbReference>
<dbReference type="PANTHER" id="PTHR30629:SF2">
    <property type="entry name" value="PROPHAGE INTEGRASE INTS-RELATED"/>
    <property type="match status" value="1"/>
</dbReference>
<dbReference type="InterPro" id="IPR011010">
    <property type="entry name" value="DNA_brk_join_enz"/>
</dbReference>
<dbReference type="PANTHER" id="PTHR30629">
    <property type="entry name" value="PROPHAGE INTEGRASE"/>
    <property type="match status" value="1"/>
</dbReference>
<dbReference type="Gene3D" id="1.10.443.10">
    <property type="entry name" value="Intergrase catalytic core"/>
    <property type="match status" value="1"/>
</dbReference>
<comment type="similarity">
    <text evidence="1">Belongs to the 'phage' integrase family.</text>
</comment>
<keyword evidence="7" id="KW-1185">Reference proteome</keyword>
<dbReference type="InterPro" id="IPR013762">
    <property type="entry name" value="Integrase-like_cat_sf"/>
</dbReference>
<evidence type="ECO:0000256" key="2">
    <source>
        <dbReference type="ARBA" id="ARBA00022908"/>
    </source>
</evidence>
<keyword evidence="4" id="KW-0233">DNA recombination</keyword>
<keyword evidence="2" id="KW-0229">DNA integration</keyword>
<dbReference type="SUPFAM" id="SSF56349">
    <property type="entry name" value="DNA breaking-rejoining enzymes"/>
    <property type="match status" value="1"/>
</dbReference>
<dbReference type="InterPro" id="IPR050808">
    <property type="entry name" value="Phage_Integrase"/>
</dbReference>
<name>A0AAF1JYS2_9PROT</name>
<dbReference type="InterPro" id="IPR025166">
    <property type="entry name" value="Integrase_DNA_bind_dom"/>
</dbReference>
<keyword evidence="3" id="KW-0238">DNA-binding</keyword>
<evidence type="ECO:0000256" key="3">
    <source>
        <dbReference type="ARBA" id="ARBA00023125"/>
    </source>
</evidence>
<evidence type="ECO:0000313" key="7">
    <source>
        <dbReference type="Proteomes" id="UP001196068"/>
    </source>
</evidence>
<dbReference type="InterPro" id="IPR038488">
    <property type="entry name" value="Integrase_DNA-bd_sf"/>
</dbReference>
<evidence type="ECO:0000256" key="4">
    <source>
        <dbReference type="ARBA" id="ARBA00023172"/>
    </source>
</evidence>
<dbReference type="PROSITE" id="PS51898">
    <property type="entry name" value="TYR_RECOMBINASE"/>
    <property type="match status" value="1"/>
</dbReference>
<dbReference type="Pfam" id="PF00589">
    <property type="entry name" value="Phage_integrase"/>
    <property type="match status" value="1"/>
</dbReference>
<dbReference type="RefSeq" id="WP_211875815.1">
    <property type="nucleotide sequence ID" value="NZ_JAAEDH010000024.1"/>
</dbReference>
<reference evidence="6" key="2">
    <citation type="journal article" date="2021" name="Syst. Appl. Microbiol.">
        <title>Roseomonas hellenica sp. nov., isolated from roots of wild-growing Alkanna tinctoria.</title>
        <authorList>
            <person name="Rat A."/>
            <person name="Naranjo H.D."/>
            <person name="Lebbe L."/>
            <person name="Cnockaert M."/>
            <person name="Krigas N."/>
            <person name="Grigoriadou K."/>
            <person name="Maloupa E."/>
            <person name="Willems A."/>
        </authorList>
    </citation>
    <scope>NUCLEOTIDE SEQUENCE</scope>
    <source>
        <strain evidence="6">LMG 28251</strain>
    </source>
</reference>
<dbReference type="Pfam" id="PF13356">
    <property type="entry name" value="Arm-DNA-bind_3"/>
    <property type="match status" value="1"/>
</dbReference>
<organism evidence="6 7">
    <name type="scientific">Plastoroseomonas arctica</name>
    <dbReference type="NCBI Taxonomy" id="1509237"/>
    <lineage>
        <taxon>Bacteria</taxon>
        <taxon>Pseudomonadati</taxon>
        <taxon>Pseudomonadota</taxon>
        <taxon>Alphaproteobacteria</taxon>
        <taxon>Acetobacterales</taxon>
        <taxon>Acetobacteraceae</taxon>
        <taxon>Plastoroseomonas</taxon>
    </lineage>
</organism>
<proteinExistence type="inferred from homology"/>
<dbReference type="GO" id="GO:0006310">
    <property type="term" value="P:DNA recombination"/>
    <property type="evidence" value="ECO:0007669"/>
    <property type="project" value="UniProtKB-KW"/>
</dbReference>
<dbReference type="GO" id="GO:0003677">
    <property type="term" value="F:DNA binding"/>
    <property type="evidence" value="ECO:0007669"/>
    <property type="project" value="UniProtKB-KW"/>
</dbReference>
<accession>A0AAF1JYS2</accession>
<dbReference type="EMBL" id="JAAEDH010000024">
    <property type="protein sequence ID" value="MBR0656947.1"/>
    <property type="molecule type" value="Genomic_DNA"/>
</dbReference>
<dbReference type="InterPro" id="IPR002104">
    <property type="entry name" value="Integrase_catalytic"/>
</dbReference>